<evidence type="ECO:0000256" key="1">
    <source>
        <dbReference type="SAM" id="Coils"/>
    </source>
</evidence>
<organism evidence="3 4">
    <name type="scientific">Thalassoglobus neptunius</name>
    <dbReference type="NCBI Taxonomy" id="1938619"/>
    <lineage>
        <taxon>Bacteria</taxon>
        <taxon>Pseudomonadati</taxon>
        <taxon>Planctomycetota</taxon>
        <taxon>Planctomycetia</taxon>
        <taxon>Planctomycetales</taxon>
        <taxon>Planctomycetaceae</taxon>
        <taxon>Thalassoglobus</taxon>
    </lineage>
</organism>
<reference evidence="3 4" key="1">
    <citation type="submission" date="2019-02" db="EMBL/GenBank/DDBJ databases">
        <title>Deep-cultivation of Planctomycetes and their phenomic and genomic characterization uncovers novel biology.</title>
        <authorList>
            <person name="Wiegand S."/>
            <person name="Jogler M."/>
            <person name="Boedeker C."/>
            <person name="Pinto D."/>
            <person name="Vollmers J."/>
            <person name="Rivas-Marin E."/>
            <person name="Kohn T."/>
            <person name="Peeters S.H."/>
            <person name="Heuer A."/>
            <person name="Rast P."/>
            <person name="Oberbeckmann S."/>
            <person name="Bunk B."/>
            <person name="Jeske O."/>
            <person name="Meyerdierks A."/>
            <person name="Storesund J.E."/>
            <person name="Kallscheuer N."/>
            <person name="Luecker S."/>
            <person name="Lage O.M."/>
            <person name="Pohl T."/>
            <person name="Merkel B.J."/>
            <person name="Hornburger P."/>
            <person name="Mueller R.-W."/>
            <person name="Bruemmer F."/>
            <person name="Labrenz M."/>
            <person name="Spormann A.M."/>
            <person name="Op Den Camp H."/>
            <person name="Overmann J."/>
            <person name="Amann R."/>
            <person name="Jetten M.S.M."/>
            <person name="Mascher T."/>
            <person name="Medema M.H."/>
            <person name="Devos D.P."/>
            <person name="Kaster A.-K."/>
            <person name="Ovreas L."/>
            <person name="Rohde M."/>
            <person name="Galperin M.Y."/>
            <person name="Jogler C."/>
        </authorList>
    </citation>
    <scope>NUCLEOTIDE SEQUENCE [LARGE SCALE GENOMIC DNA]</scope>
    <source>
        <strain evidence="3 4">KOR42</strain>
    </source>
</reference>
<feature type="coiled-coil region" evidence="1">
    <location>
        <begin position="34"/>
        <end position="75"/>
    </location>
</feature>
<evidence type="ECO:0000313" key="3">
    <source>
        <dbReference type="EMBL" id="TWT58412.1"/>
    </source>
</evidence>
<feature type="compositionally biased region" description="Basic and acidic residues" evidence="2">
    <location>
        <begin position="307"/>
        <end position="317"/>
    </location>
</feature>
<keyword evidence="4" id="KW-1185">Reference proteome</keyword>
<evidence type="ECO:0000313" key="4">
    <source>
        <dbReference type="Proteomes" id="UP000317243"/>
    </source>
</evidence>
<sequence>MHQTNTWMWGRTICFGWAGGLFLSVLGCASTSHIDLLEARLREQEVVVDRYEREVEAVREQLITAQRRTAMLEEQLAGTGSQLVSAEVTEQIAAIEGIRFNTLLTGAQDLDSEPGDERLHAMVYPHDGDGDLVKLVGQITFEAIDLSLPENERTVGRWEMNSQEALEYWHNGFLSSGFKFEFPWQSPPAGDEVLLHVKLKAPDGREFRTSHTIKVDPPKFLATVRQSPDLISTPQKPANPPLSPNGVSDPKQPPTDTTDPQQPPTAIDVLDPFPDSEQPVTKAGFATISDDGDSPAPFPQGVQTSDNFRDETIPAYR</sequence>
<protein>
    <submittedName>
        <fullName evidence="3">Uncharacterized protein</fullName>
    </submittedName>
</protein>
<dbReference type="EMBL" id="SIHI01000001">
    <property type="protein sequence ID" value="TWT58412.1"/>
    <property type="molecule type" value="Genomic_DNA"/>
</dbReference>
<feature type="region of interest" description="Disordered" evidence="2">
    <location>
        <begin position="230"/>
        <end position="317"/>
    </location>
</feature>
<keyword evidence="1" id="KW-0175">Coiled coil</keyword>
<name>A0A5C5X968_9PLAN</name>
<comment type="caution">
    <text evidence="3">The sequence shown here is derived from an EMBL/GenBank/DDBJ whole genome shotgun (WGS) entry which is preliminary data.</text>
</comment>
<proteinExistence type="predicted"/>
<accession>A0A5C5X968</accession>
<dbReference type="Proteomes" id="UP000317243">
    <property type="component" value="Unassembled WGS sequence"/>
</dbReference>
<gene>
    <name evidence="3" type="ORF">KOR42_17860</name>
</gene>
<evidence type="ECO:0000256" key="2">
    <source>
        <dbReference type="SAM" id="MobiDB-lite"/>
    </source>
</evidence>
<dbReference type="AlphaFoldDB" id="A0A5C5X968"/>